<dbReference type="EMBL" id="JAPDFW010000063">
    <property type="protein sequence ID" value="KAJ5075697.1"/>
    <property type="molecule type" value="Genomic_DNA"/>
</dbReference>
<evidence type="ECO:0000313" key="2">
    <source>
        <dbReference type="Proteomes" id="UP001149090"/>
    </source>
</evidence>
<reference evidence="1" key="1">
    <citation type="submission" date="2022-10" db="EMBL/GenBank/DDBJ databases">
        <title>Novel sulphate-reducing endosymbionts in the free-living metamonad Anaeramoeba.</title>
        <authorList>
            <person name="Jerlstrom-Hultqvist J."/>
            <person name="Cepicka I."/>
            <person name="Gallot-Lavallee L."/>
            <person name="Salas-Leiva D."/>
            <person name="Curtis B.A."/>
            <person name="Zahonova K."/>
            <person name="Pipaliya S."/>
            <person name="Dacks J."/>
            <person name="Roger A.J."/>
        </authorList>
    </citation>
    <scope>NUCLEOTIDE SEQUENCE</scope>
    <source>
        <strain evidence="1">BMAN</strain>
    </source>
</reference>
<comment type="caution">
    <text evidence="1">The sequence shown here is derived from an EMBL/GenBank/DDBJ whole genome shotgun (WGS) entry which is preliminary data.</text>
</comment>
<sequence>MYFIITREILKTINLFLSKMNSLKSHWRICVSNAVGLSDFRNRIWNWIDHHCGVHEFCTEFSQNPKCTEPEFRDTQSKIEDTQTRERLEIFLDKEFSQNN</sequence>
<protein>
    <submittedName>
        <fullName evidence="1">Uncharacterized protein</fullName>
    </submittedName>
</protein>
<name>A0A9Q0LMU7_ANAIG</name>
<organism evidence="1 2">
    <name type="scientific">Anaeramoeba ignava</name>
    <name type="common">Anaerobic marine amoeba</name>
    <dbReference type="NCBI Taxonomy" id="1746090"/>
    <lineage>
        <taxon>Eukaryota</taxon>
        <taxon>Metamonada</taxon>
        <taxon>Anaeramoebidae</taxon>
        <taxon>Anaeramoeba</taxon>
    </lineage>
</organism>
<dbReference type="AlphaFoldDB" id="A0A9Q0LMU7"/>
<evidence type="ECO:0000313" key="1">
    <source>
        <dbReference type="EMBL" id="KAJ5075697.1"/>
    </source>
</evidence>
<keyword evidence="2" id="KW-1185">Reference proteome</keyword>
<gene>
    <name evidence="1" type="ORF">M0811_06559</name>
</gene>
<accession>A0A9Q0LMU7</accession>
<dbReference type="Proteomes" id="UP001149090">
    <property type="component" value="Unassembled WGS sequence"/>
</dbReference>
<proteinExistence type="predicted"/>